<name>A0A1F8GRA6_9BACT</name>
<protein>
    <recommendedName>
        <fullName evidence="2">Peptidoglycan binding-like domain-containing protein</fullName>
    </recommendedName>
</protein>
<reference evidence="3 4" key="1">
    <citation type="journal article" date="2016" name="Nat. Commun.">
        <title>Thousands of microbial genomes shed light on interconnected biogeochemical processes in an aquifer system.</title>
        <authorList>
            <person name="Anantharaman K."/>
            <person name="Brown C.T."/>
            <person name="Hug L.A."/>
            <person name="Sharon I."/>
            <person name="Castelle C.J."/>
            <person name="Probst A.J."/>
            <person name="Thomas B.C."/>
            <person name="Singh A."/>
            <person name="Wilkins M.J."/>
            <person name="Karaoz U."/>
            <person name="Brodie E.L."/>
            <person name="Williams K.H."/>
            <person name="Hubbard S.S."/>
            <person name="Banfield J.F."/>
        </authorList>
    </citation>
    <scope>NUCLEOTIDE SEQUENCE [LARGE SCALE GENOMIC DNA]</scope>
</reference>
<dbReference type="Pfam" id="PF01471">
    <property type="entry name" value="PG_binding_1"/>
    <property type="match status" value="1"/>
</dbReference>
<feature type="chain" id="PRO_5009535684" description="Peptidoglycan binding-like domain-containing protein" evidence="1">
    <location>
        <begin position="36"/>
        <end position="1217"/>
    </location>
</feature>
<comment type="caution">
    <text evidence="3">The sequence shown here is derived from an EMBL/GenBank/DDBJ whole genome shotgun (WGS) entry which is preliminary data.</text>
</comment>
<feature type="signal peptide" evidence="1">
    <location>
        <begin position="1"/>
        <end position="35"/>
    </location>
</feature>
<accession>A0A1F8GRA6</accession>
<evidence type="ECO:0000313" key="3">
    <source>
        <dbReference type="EMBL" id="OGN27178.1"/>
    </source>
</evidence>
<proteinExistence type="predicted"/>
<evidence type="ECO:0000256" key="1">
    <source>
        <dbReference type="SAM" id="SignalP"/>
    </source>
</evidence>
<dbReference type="SUPFAM" id="SSF47090">
    <property type="entry name" value="PGBD-like"/>
    <property type="match status" value="1"/>
</dbReference>
<dbReference type="InterPro" id="IPR036366">
    <property type="entry name" value="PGBDSf"/>
</dbReference>
<dbReference type="Gene3D" id="1.10.101.10">
    <property type="entry name" value="PGBD-like superfamily/PGBD"/>
    <property type="match status" value="1"/>
</dbReference>
<organism evidence="3 4">
    <name type="scientific">Candidatus Yanofskybacteria bacterium RIFCSPLOWO2_01_FULL_49_17</name>
    <dbReference type="NCBI Taxonomy" id="1802700"/>
    <lineage>
        <taxon>Bacteria</taxon>
        <taxon>Candidatus Yanofskyibacteriota</taxon>
    </lineage>
</organism>
<dbReference type="Proteomes" id="UP000178444">
    <property type="component" value="Unassembled WGS sequence"/>
</dbReference>
<evidence type="ECO:0000259" key="2">
    <source>
        <dbReference type="Pfam" id="PF01471"/>
    </source>
</evidence>
<feature type="domain" description="Peptidoglycan binding-like" evidence="2">
    <location>
        <begin position="81"/>
        <end position="128"/>
    </location>
</feature>
<dbReference type="EMBL" id="MGKO01000015">
    <property type="protein sequence ID" value="OGN27178.1"/>
    <property type="molecule type" value="Genomic_DNA"/>
</dbReference>
<dbReference type="InterPro" id="IPR002477">
    <property type="entry name" value="Peptidoglycan-bd-like"/>
</dbReference>
<gene>
    <name evidence="3" type="ORF">A2941_03310</name>
</gene>
<keyword evidence="1" id="KW-0732">Signal</keyword>
<dbReference type="AlphaFoldDB" id="A0A1F8GRA6"/>
<evidence type="ECO:0000313" key="4">
    <source>
        <dbReference type="Proteomes" id="UP000178444"/>
    </source>
</evidence>
<dbReference type="InterPro" id="IPR036365">
    <property type="entry name" value="PGBD-like_sf"/>
</dbReference>
<sequence length="1217" mass="124516">MRNKFIKKTASIMLSVSTIGWLAGASALMPMAASADATSDLIAQLQAQIAALQAQLTTLAGGSSAGSAACSFSRDFTLGSRGDDVKCLQSYLTSTGHYSYSGGATGYFGSITKSAVSAWQAANGVSPTAGYFGALSRAKYTAVAGSVVVTPTTPTTPTTPGTPATVPAASGTLRVDAGVQPGASLFPVNSVRVPFTVVKFTAPSGQDVTINSLTVERTGLAQDTAFSGVLLLDETGVQVGISRTLNSVHQVLLNEPFVVKSGTTRTMTLAGNAQTSNNSLAGQIAYLSLVSVNSSLPVAGTLPIAGAGHTVNESLTIGSVTVARGPLDPGTSQTKRMDAMDFVFSSVKVTAGSGEKVYLTSIRWNQSGSAAGSDLANLKTSVDGTAYDTTISSDGKYYTAAFPGKGLLIDKGFSKEISIKGDIVGGTLRTVDFDIAKRSDLGVYGETYGYGINAPVGTNTTADSAAFKTTDDPWYDAAQVEIGAGTITVSNSTTVPAQNIAVNLASQPLGAFSIEVKGEPVQASRIGFNFTLGSDSNESGGDADINDITSVTLVDENGAVVAGPVDGTAANDHASVTGVSDGAIVFSDTVTFPVGIKIYKLLGKVGTDIESNMTITASTTPQNDWAGTVRGTVSGTTVTVSPNSILTLPIMTVKSGAMTVTVASSPIAQTVIAGVSQFTFSNYIFDATGSGEDVRIASVPLANFATGGGTYSDLVTCGLFDGATRVTSTKSPSSAASTTSFTFSGGGYTVPKGTAKTFALKCDLIASAAADSKYQWGIDAGQNGDYTGMTGITSGQSVTETFTDAGGNYMTVAAAGTMTFSLDANSPPYKVISAGATGVELSRIKFVATNEDIDLKKVALQLSGTASNTPDELVLSKVTLWDATTGLSIGEATFPAGDNATSSAIATNAFRIPKGGSRVLIVKGDIGGISASGPIVTSGQWLKVDVDGANAGLNGTYGTGVASGSTVSDATPTDTEDTASNGVRIMKAYPQLARVPLSTTERALPHNLISSANVMYKWSVKAVGGDVGLYKFNFLVSSSTMATTSNWSVYVYTDSGFSQLDTNFNATGILNYGPCWISNFQATYVSIYPDKGASGTCAATTTYTVPAGATRYFKATADVTTGVGNIPAGTTDSFTVKLRGDSAYSYARTATDATNGGEMYTGLAVDAANTTVVSGRFIWSPISTSTSLLRTDDDWTNGYQIEGLPASGMDSETLASS</sequence>